<feature type="binding site" evidence="3">
    <location>
        <position position="125"/>
    </location>
    <ligand>
        <name>a divalent metal cation</name>
        <dbReference type="ChEBI" id="CHEBI:60240"/>
        <label>1</label>
    </ligand>
</feature>
<feature type="binding site" evidence="3">
    <location>
        <position position="367"/>
    </location>
    <ligand>
        <name>a divalent metal cation</name>
        <dbReference type="ChEBI" id="CHEBI:60240"/>
        <label>1</label>
    </ligand>
</feature>
<feature type="binding site" evidence="3">
    <location>
        <position position="371"/>
    </location>
    <ligand>
        <name>a divalent metal cation</name>
        <dbReference type="ChEBI" id="CHEBI:60240"/>
        <label>1</label>
    </ligand>
</feature>
<evidence type="ECO:0000313" key="4">
    <source>
        <dbReference type="EMBL" id="KAK3603284.1"/>
    </source>
</evidence>
<reference evidence="4" key="2">
    <citation type="journal article" date="2021" name="Genome Biol. Evol.">
        <title>Developing a high-quality reference genome for a parasitic bivalve with doubly uniparental inheritance (Bivalvia: Unionida).</title>
        <authorList>
            <person name="Smith C.H."/>
        </authorList>
    </citation>
    <scope>NUCLEOTIDE SEQUENCE</scope>
    <source>
        <strain evidence="4">CHS0354</strain>
        <tissue evidence="4">Mantle</tissue>
    </source>
</reference>
<accession>A0AAE0W6W3</accession>
<dbReference type="InterPro" id="IPR017222">
    <property type="entry name" value="DUF34/NIF3_animal"/>
</dbReference>
<dbReference type="InterPro" id="IPR036069">
    <property type="entry name" value="DUF34/NIF3_sf"/>
</dbReference>
<dbReference type="FunFam" id="3.40.1390.30:FF:000001">
    <property type="entry name" value="GTP cyclohydrolase 1 type 2"/>
    <property type="match status" value="1"/>
</dbReference>
<organism evidence="4 5">
    <name type="scientific">Potamilus streckersoni</name>
    <dbReference type="NCBI Taxonomy" id="2493646"/>
    <lineage>
        <taxon>Eukaryota</taxon>
        <taxon>Metazoa</taxon>
        <taxon>Spiralia</taxon>
        <taxon>Lophotrochozoa</taxon>
        <taxon>Mollusca</taxon>
        <taxon>Bivalvia</taxon>
        <taxon>Autobranchia</taxon>
        <taxon>Heteroconchia</taxon>
        <taxon>Palaeoheterodonta</taxon>
        <taxon>Unionida</taxon>
        <taxon>Unionoidea</taxon>
        <taxon>Unionidae</taxon>
        <taxon>Ambleminae</taxon>
        <taxon>Lampsilini</taxon>
        <taxon>Potamilus</taxon>
    </lineage>
</organism>
<dbReference type="EMBL" id="JAEAOA010000519">
    <property type="protein sequence ID" value="KAK3603284.1"/>
    <property type="molecule type" value="Genomic_DNA"/>
</dbReference>
<dbReference type="NCBIfam" id="TIGR00486">
    <property type="entry name" value="YbgI_SA1388"/>
    <property type="match status" value="1"/>
</dbReference>
<evidence type="ECO:0000256" key="3">
    <source>
        <dbReference type="PIRSR" id="PIRSR602678-1"/>
    </source>
</evidence>
<dbReference type="InterPro" id="IPR002678">
    <property type="entry name" value="DUF34/NIF3"/>
</dbReference>
<evidence type="ECO:0000256" key="2">
    <source>
        <dbReference type="ARBA" id="ARBA00019069"/>
    </source>
</evidence>
<dbReference type="PIRSF" id="PIRSF037490">
    <property type="entry name" value="UCP037490_NIF3_euk"/>
    <property type="match status" value="1"/>
</dbReference>
<reference evidence="4" key="3">
    <citation type="submission" date="2023-05" db="EMBL/GenBank/DDBJ databases">
        <authorList>
            <person name="Smith C.H."/>
        </authorList>
    </citation>
    <scope>NUCLEOTIDE SEQUENCE</scope>
    <source>
        <strain evidence="4">CHS0354</strain>
        <tissue evidence="4">Mantle</tissue>
    </source>
</reference>
<name>A0AAE0W6W3_9BIVA</name>
<dbReference type="Proteomes" id="UP001195483">
    <property type="component" value="Unassembled WGS sequence"/>
</dbReference>
<feature type="binding site" evidence="3">
    <location>
        <position position="163"/>
    </location>
    <ligand>
        <name>a divalent metal cation</name>
        <dbReference type="ChEBI" id="CHEBI:60240"/>
        <label>1</label>
    </ligand>
</feature>
<reference evidence="4" key="1">
    <citation type="journal article" date="2021" name="Genome Biol. Evol.">
        <title>A High-Quality Reference Genome for a Parasitic Bivalve with Doubly Uniparental Inheritance (Bivalvia: Unionida).</title>
        <authorList>
            <person name="Smith C.H."/>
        </authorList>
    </citation>
    <scope>NUCLEOTIDE SEQUENCE</scope>
    <source>
        <strain evidence="4">CHS0354</strain>
    </source>
</reference>
<dbReference type="Pfam" id="PF01784">
    <property type="entry name" value="DUF34_NIF3"/>
    <property type="match status" value="1"/>
</dbReference>
<dbReference type="Gene3D" id="3.40.1390.30">
    <property type="entry name" value="NIF3 (NGG1p interacting factor 3)-like"/>
    <property type="match status" value="2"/>
</dbReference>
<keyword evidence="3" id="KW-0479">Metal-binding</keyword>
<dbReference type="PANTHER" id="PTHR13799:SF13">
    <property type="entry name" value="NIF3-LIKE PROTEIN 1"/>
    <property type="match status" value="1"/>
</dbReference>
<gene>
    <name evidence="4" type="ORF">CHS0354_007613</name>
</gene>
<comment type="caution">
    <text evidence="4">The sequence shown here is derived from an EMBL/GenBank/DDBJ whole genome shotgun (WGS) entry which is preliminary data.</text>
</comment>
<dbReference type="PANTHER" id="PTHR13799">
    <property type="entry name" value="NGG1 INTERACTING FACTOR 3"/>
    <property type="match status" value="1"/>
</dbReference>
<protein>
    <recommendedName>
        <fullName evidence="2">NIF3-like protein 1</fullName>
    </recommendedName>
</protein>
<proteinExistence type="inferred from homology"/>
<dbReference type="SUPFAM" id="SSF102705">
    <property type="entry name" value="NIF3 (NGG1p interacting factor 3)-like"/>
    <property type="match status" value="1"/>
</dbReference>
<dbReference type="GO" id="GO:0005739">
    <property type="term" value="C:mitochondrion"/>
    <property type="evidence" value="ECO:0007669"/>
    <property type="project" value="TreeGrafter"/>
</dbReference>
<evidence type="ECO:0000313" key="5">
    <source>
        <dbReference type="Proteomes" id="UP001195483"/>
    </source>
</evidence>
<evidence type="ECO:0000256" key="1">
    <source>
        <dbReference type="ARBA" id="ARBA00006964"/>
    </source>
</evidence>
<sequence>MVRTILRKLNYHRLNSRIETICVHHRNSSPDSETSCDLEDHSSGRRLYCSVPVSTNYKGMNLQEVTKRLNSLASPSLAEKWDNVGLLVEPTPPHFVNIIMLTNDLTPPVLDEALGKGANMIISYHPPIFTPLKRLRAKNWKESLIVKCIENRVAVYSPHTSYDCVQDGVNDWLINCFDIQEKKPIENHNETVGPYTHQICALVSLEAISDIRTSLAAFADISMSTSPLMNDTEAGTKIDVHIYCNSGNMQNIISVLYTFKELVTRLTCLELSKLPKPGYGMGRRATLTRPITLEEAVKKVKCHLGLDKVRLAAAPGSPSVSSVAVCAGSGGSLLKDVSASLFVTGEISHHDILHAMYSGTSVIVCDHSNTERGYLSCLKEKLQSLFDNNIKIIFSTMDLEPLVIV</sequence>
<dbReference type="GO" id="GO:0046872">
    <property type="term" value="F:metal ion binding"/>
    <property type="evidence" value="ECO:0007669"/>
    <property type="project" value="UniProtKB-KW"/>
</dbReference>
<dbReference type="AlphaFoldDB" id="A0AAE0W6W3"/>
<comment type="similarity">
    <text evidence="1">Belongs to the GTP cyclohydrolase I type 2/NIF3 family.</text>
</comment>
<keyword evidence="5" id="KW-1185">Reference proteome</keyword>